<feature type="domain" description="DUF4166" evidence="1">
    <location>
        <begin position="40"/>
        <end position="219"/>
    </location>
</feature>
<gene>
    <name evidence="2" type="ORF">H3Z74_11845</name>
</gene>
<keyword evidence="3" id="KW-1185">Reference proteome</keyword>
<dbReference type="Proteomes" id="UP000516148">
    <property type="component" value="Chromosome"/>
</dbReference>
<dbReference type="EMBL" id="CP061038">
    <property type="protein sequence ID" value="QNQ11760.1"/>
    <property type="molecule type" value="Genomic_DNA"/>
</dbReference>
<dbReference type="InterPro" id="IPR025311">
    <property type="entry name" value="DUF4166"/>
</dbReference>
<evidence type="ECO:0000313" key="2">
    <source>
        <dbReference type="EMBL" id="QNQ11760.1"/>
    </source>
</evidence>
<dbReference type="KEGG" id="spap:H3Z74_11845"/>
<reference evidence="2 3" key="1">
    <citation type="submission" date="2020-09" db="EMBL/GenBank/DDBJ databases">
        <title>Sphingomonas sp., a new species isolated from pork steak.</title>
        <authorList>
            <person name="Heidler von Heilborn D."/>
        </authorList>
    </citation>
    <scope>NUCLEOTIDE SEQUENCE [LARGE SCALE GENOMIC DNA]</scope>
    <source>
        <strain evidence="3">S8-3T</strain>
    </source>
</reference>
<organism evidence="2 3">
    <name type="scientific">Sphingomonas alpina</name>
    <dbReference type="NCBI Taxonomy" id="653931"/>
    <lineage>
        <taxon>Bacteria</taxon>
        <taxon>Pseudomonadati</taxon>
        <taxon>Pseudomonadota</taxon>
        <taxon>Alphaproteobacteria</taxon>
        <taxon>Sphingomonadales</taxon>
        <taxon>Sphingomonadaceae</taxon>
        <taxon>Sphingomonas</taxon>
    </lineage>
</organism>
<dbReference type="Pfam" id="PF13761">
    <property type="entry name" value="DUF4166"/>
    <property type="match status" value="1"/>
</dbReference>
<dbReference type="RefSeq" id="WP_187764063.1">
    <property type="nucleotide sequence ID" value="NZ_CP061038.1"/>
</dbReference>
<evidence type="ECO:0000259" key="1">
    <source>
        <dbReference type="Pfam" id="PF13761"/>
    </source>
</evidence>
<name>A0A7H0LQ07_9SPHN</name>
<proteinExistence type="predicted"/>
<sequence>MASLANIPAAALLRHPAPRNTTVVDPRFRQMLGDHAWASLPPSVRARFGRKALATQTINYVGEVSECRMNLAGRILANLCRLVGAPLPLNTDTGVAAAVCVTEDAAGRGQFWTRQYCRRSGFPQIIHSSKRFAGPTGLEEYLGMGFGIALVLKVEAEVLYFDSDHYFWRAGPLRLRLPKWLAPGRLRIGHIDCDHGWFAFTLALDHPWFGTLVRQTCQFTEYRPGEAR</sequence>
<accession>A0A7H0LQ07</accession>
<dbReference type="AlphaFoldDB" id="A0A7H0LQ07"/>
<evidence type="ECO:0000313" key="3">
    <source>
        <dbReference type="Proteomes" id="UP000516148"/>
    </source>
</evidence>
<protein>
    <submittedName>
        <fullName evidence="2">DUF4166 domain-containing protein</fullName>
    </submittedName>
</protein>